<dbReference type="OMA" id="CMISPIR"/>
<evidence type="ECO:0000256" key="4">
    <source>
        <dbReference type="ARBA" id="ARBA00023172"/>
    </source>
</evidence>
<proteinExistence type="inferred from homology"/>
<dbReference type="GO" id="GO:0006310">
    <property type="term" value="P:DNA recombination"/>
    <property type="evidence" value="ECO:0007669"/>
    <property type="project" value="UniProtKB-KW"/>
</dbReference>
<feature type="region of interest" description="Disordered" evidence="8">
    <location>
        <begin position="1"/>
        <end position="26"/>
    </location>
</feature>
<feature type="region of interest" description="Disordered" evidence="8">
    <location>
        <begin position="60"/>
        <end position="126"/>
    </location>
</feature>
<dbReference type="OrthoDB" id="3980842at2759"/>
<keyword evidence="6" id="KW-0539">Nucleus</keyword>
<comment type="similarity">
    <text evidence="2">Belongs to the SLX4 family.</text>
</comment>
<feature type="region of interest" description="Disordered" evidence="8">
    <location>
        <begin position="158"/>
        <end position="192"/>
    </location>
</feature>
<dbReference type="GeneID" id="30991001"/>
<dbReference type="RefSeq" id="XP_020069004.1">
    <property type="nucleotide sequence ID" value="XM_020216605.1"/>
</dbReference>
<evidence type="ECO:0000256" key="8">
    <source>
        <dbReference type="SAM" id="MobiDB-lite"/>
    </source>
</evidence>
<feature type="compositionally biased region" description="Polar residues" evidence="8">
    <location>
        <begin position="72"/>
        <end position="94"/>
    </location>
</feature>
<dbReference type="InterPro" id="IPR018574">
    <property type="entry name" value="Structure-sp_endonuc_su_Slx4"/>
</dbReference>
<dbReference type="GO" id="GO:0006260">
    <property type="term" value="P:DNA replication"/>
    <property type="evidence" value="ECO:0007669"/>
    <property type="project" value="InterPro"/>
</dbReference>
<evidence type="ECO:0000256" key="7">
    <source>
        <dbReference type="ARBA" id="ARBA00029496"/>
    </source>
</evidence>
<name>A0A1E4RY03_CYBJN</name>
<reference evidence="9 10" key="1">
    <citation type="journal article" date="2016" name="Proc. Natl. Acad. Sci. U.S.A.">
        <title>Comparative genomics of biotechnologically important yeasts.</title>
        <authorList>
            <person name="Riley R."/>
            <person name="Haridas S."/>
            <person name="Wolfe K.H."/>
            <person name="Lopes M.R."/>
            <person name="Hittinger C.T."/>
            <person name="Goeker M."/>
            <person name="Salamov A.A."/>
            <person name="Wisecaver J.H."/>
            <person name="Long T.M."/>
            <person name="Calvey C.H."/>
            <person name="Aerts A.L."/>
            <person name="Barry K.W."/>
            <person name="Choi C."/>
            <person name="Clum A."/>
            <person name="Coughlan A.Y."/>
            <person name="Deshpande S."/>
            <person name="Douglass A.P."/>
            <person name="Hanson S.J."/>
            <person name="Klenk H.-P."/>
            <person name="LaButti K.M."/>
            <person name="Lapidus A."/>
            <person name="Lindquist E.A."/>
            <person name="Lipzen A.M."/>
            <person name="Meier-Kolthoff J.P."/>
            <person name="Ohm R.A."/>
            <person name="Otillar R.P."/>
            <person name="Pangilinan J.L."/>
            <person name="Peng Y."/>
            <person name="Rokas A."/>
            <person name="Rosa C.A."/>
            <person name="Scheuner C."/>
            <person name="Sibirny A.A."/>
            <person name="Slot J.C."/>
            <person name="Stielow J.B."/>
            <person name="Sun H."/>
            <person name="Kurtzman C.P."/>
            <person name="Blackwell M."/>
            <person name="Grigoriev I.V."/>
            <person name="Jeffries T.W."/>
        </authorList>
    </citation>
    <scope>NUCLEOTIDE SEQUENCE [LARGE SCALE GENOMIC DNA]</scope>
    <source>
        <strain evidence="10">ATCC 18201 / CBS 1600 / BCRC 20928 / JCM 3617 / NBRC 0987 / NRRL Y-1542</strain>
    </source>
</reference>
<keyword evidence="5" id="KW-0234">DNA repair</keyword>
<evidence type="ECO:0000256" key="6">
    <source>
        <dbReference type="ARBA" id="ARBA00023242"/>
    </source>
</evidence>
<dbReference type="EMBL" id="KV453937">
    <property type="protein sequence ID" value="ODV71965.1"/>
    <property type="molecule type" value="Genomic_DNA"/>
</dbReference>
<organism evidence="9 10">
    <name type="scientific">Cyberlindnera jadinii (strain ATCC 18201 / CBS 1600 / BCRC 20928 / JCM 3617 / NBRC 0987 / NRRL Y-1542)</name>
    <name type="common">Torula yeast</name>
    <name type="synonym">Candida utilis</name>
    <dbReference type="NCBI Taxonomy" id="983966"/>
    <lineage>
        <taxon>Eukaryota</taxon>
        <taxon>Fungi</taxon>
        <taxon>Dikarya</taxon>
        <taxon>Ascomycota</taxon>
        <taxon>Saccharomycotina</taxon>
        <taxon>Saccharomycetes</taxon>
        <taxon>Phaffomycetales</taxon>
        <taxon>Phaffomycetaceae</taxon>
        <taxon>Cyberlindnera</taxon>
    </lineage>
</organism>
<dbReference type="GO" id="GO:0033557">
    <property type="term" value="C:Slx1-Slx4 complex"/>
    <property type="evidence" value="ECO:0007669"/>
    <property type="project" value="InterPro"/>
</dbReference>
<gene>
    <name evidence="9" type="ORF">CYBJADRAFT_174621</name>
</gene>
<keyword evidence="4" id="KW-0233">DNA recombination</keyword>
<dbReference type="Pfam" id="PF09494">
    <property type="entry name" value="Slx4"/>
    <property type="match status" value="1"/>
</dbReference>
<dbReference type="AlphaFoldDB" id="A0A1E4RY03"/>
<keyword evidence="3" id="KW-0227">DNA damage</keyword>
<sequence>MSSVLPSQIPGSSPTGSIIEIPTDQQSFDSKDVVTLNSTSIHQDSSDLFEVSQTEYLLSQKTNAGVDDDNLGDTQYNELRSAQTPPPSDSQEIRSSPLVGSPERDHVCNVRTPQRRTNDSSPGVQKTSFCMISPIRVHSLSPKRKNVLIAQESYSIPNLMSSPASRDDDSSSPSTPSIYLTARQNASPSIGERVRTTTEVTFQGQLDPVANSSSPASGDFSTRIINRKRLRSDDVPDTSDDDEDISIIEITRTVKRNKSVLQVPSSQNVSQRSSPLLPRGLCIPRTSNSSPLKHTLGAIEDLSDKEEDDDICDDDELMQMSMDHLRQTIMRYGLKPSKSKLSMVNSIRRVTRYLSQDSVHQLSMSQDISLSQKVVRRDIFKVVNNVIRQDEKIWEKIYTFEPVSPDSILTLLQENDIEISPELFKEWCDYNSISLLDAGDNVDSDLIP</sequence>
<evidence type="ECO:0000313" key="9">
    <source>
        <dbReference type="EMBL" id="ODV71965.1"/>
    </source>
</evidence>
<accession>A0A1E4RY03</accession>
<comment type="subcellular location">
    <subcellularLocation>
        <location evidence="1">Nucleus</location>
    </subcellularLocation>
</comment>
<evidence type="ECO:0000313" key="10">
    <source>
        <dbReference type="Proteomes" id="UP000094389"/>
    </source>
</evidence>
<evidence type="ECO:0000256" key="3">
    <source>
        <dbReference type="ARBA" id="ARBA00022763"/>
    </source>
</evidence>
<evidence type="ECO:0000256" key="5">
    <source>
        <dbReference type="ARBA" id="ARBA00023204"/>
    </source>
</evidence>
<evidence type="ECO:0000256" key="2">
    <source>
        <dbReference type="ARBA" id="ARBA00006661"/>
    </source>
</evidence>
<feature type="compositionally biased region" description="Polar residues" evidence="8">
    <location>
        <begin position="1"/>
        <end position="16"/>
    </location>
</feature>
<evidence type="ECO:0000256" key="1">
    <source>
        <dbReference type="ARBA" id="ARBA00004123"/>
    </source>
</evidence>
<protein>
    <recommendedName>
        <fullName evidence="7">Structure-specific endonuclease subunit SLX4</fullName>
    </recommendedName>
</protein>
<dbReference type="GO" id="GO:0006281">
    <property type="term" value="P:DNA repair"/>
    <property type="evidence" value="ECO:0007669"/>
    <property type="project" value="UniProtKB-KW"/>
</dbReference>
<keyword evidence="10" id="KW-1185">Reference proteome</keyword>
<dbReference type="Proteomes" id="UP000094389">
    <property type="component" value="Unassembled WGS sequence"/>
</dbReference>